<dbReference type="Proteomes" id="UP000177701">
    <property type="component" value="Unassembled WGS sequence"/>
</dbReference>
<reference evidence="1 2" key="1">
    <citation type="journal article" date="2016" name="Nat. Commun.">
        <title>Thousands of microbial genomes shed light on interconnected biogeochemical processes in an aquifer system.</title>
        <authorList>
            <person name="Anantharaman K."/>
            <person name="Brown C.T."/>
            <person name="Hug L.A."/>
            <person name="Sharon I."/>
            <person name="Castelle C.J."/>
            <person name="Probst A.J."/>
            <person name="Thomas B.C."/>
            <person name="Singh A."/>
            <person name="Wilkins M.J."/>
            <person name="Karaoz U."/>
            <person name="Brodie E.L."/>
            <person name="Williams K.H."/>
            <person name="Hubbard S.S."/>
            <person name="Banfield J.F."/>
        </authorList>
    </citation>
    <scope>NUCLEOTIDE SEQUENCE [LARGE SCALE GENOMIC DNA]</scope>
</reference>
<accession>A0A1F5ACD5</accession>
<dbReference type="STRING" id="1797291.A2V47_01765"/>
<dbReference type="EMBL" id="MEYH01000053">
    <property type="protein sequence ID" value="OGD15564.1"/>
    <property type="molecule type" value="Genomic_DNA"/>
</dbReference>
<comment type="caution">
    <text evidence="1">The sequence shown here is derived from an EMBL/GenBank/DDBJ whole genome shotgun (WGS) entry which is preliminary data.</text>
</comment>
<gene>
    <name evidence="1" type="ORF">A2V47_01765</name>
</gene>
<dbReference type="AlphaFoldDB" id="A0A1F5ACD5"/>
<sequence length="63" mass="7750">MKEKEDKHEIEKKKKEEWHKREKIKMIEQRKEYMDYIKGVMQKKGFNPKLKKDKFLGGVRGRG</sequence>
<organism evidence="1 2">
    <name type="scientific">Candidatus Sediminicultor quintus</name>
    <dbReference type="NCBI Taxonomy" id="1797291"/>
    <lineage>
        <taxon>Bacteria</taxon>
        <taxon>Pseudomonadati</taxon>
        <taxon>Atribacterota</taxon>
        <taxon>Candidatus Phoenicimicrobiia</taxon>
        <taxon>Candidatus Pheonicimicrobiales</taxon>
        <taxon>Candidatus Phoenicimicrobiaceae</taxon>
        <taxon>Candidatus Sediminicultor</taxon>
    </lineage>
</organism>
<proteinExistence type="predicted"/>
<evidence type="ECO:0000313" key="1">
    <source>
        <dbReference type="EMBL" id="OGD15564.1"/>
    </source>
</evidence>
<name>A0A1F5ACD5_9BACT</name>
<evidence type="ECO:0000313" key="2">
    <source>
        <dbReference type="Proteomes" id="UP000177701"/>
    </source>
</evidence>
<protein>
    <submittedName>
        <fullName evidence="1">Uncharacterized protein</fullName>
    </submittedName>
</protein>